<dbReference type="EMBL" id="HG001650">
    <property type="protein sequence ID" value="CDF33590.1"/>
    <property type="molecule type" value="Genomic_DNA"/>
</dbReference>
<reference evidence="8" key="1">
    <citation type="journal article" date="2013" name="Proc. Natl. Acad. Sci. U.S.A.">
        <title>Genome structure and metabolic features in the red seaweed Chondrus crispus shed light on evolution of the Archaeplastida.</title>
        <authorList>
            <person name="Collen J."/>
            <person name="Porcel B."/>
            <person name="Carre W."/>
            <person name="Ball S.G."/>
            <person name="Chaparro C."/>
            <person name="Tonon T."/>
            <person name="Barbeyron T."/>
            <person name="Michel G."/>
            <person name="Noel B."/>
            <person name="Valentin K."/>
            <person name="Elias M."/>
            <person name="Artiguenave F."/>
            <person name="Arun A."/>
            <person name="Aury J.M."/>
            <person name="Barbosa-Neto J.F."/>
            <person name="Bothwell J.H."/>
            <person name="Bouget F.Y."/>
            <person name="Brillet L."/>
            <person name="Cabello-Hurtado F."/>
            <person name="Capella-Gutierrez S."/>
            <person name="Charrier B."/>
            <person name="Cladiere L."/>
            <person name="Cock J.M."/>
            <person name="Coelho S.M."/>
            <person name="Colleoni C."/>
            <person name="Czjzek M."/>
            <person name="Da Silva C."/>
            <person name="Delage L."/>
            <person name="Denoeud F."/>
            <person name="Deschamps P."/>
            <person name="Dittami S.M."/>
            <person name="Gabaldon T."/>
            <person name="Gachon C.M."/>
            <person name="Groisillier A."/>
            <person name="Herve C."/>
            <person name="Jabbari K."/>
            <person name="Katinka M."/>
            <person name="Kloareg B."/>
            <person name="Kowalczyk N."/>
            <person name="Labadie K."/>
            <person name="Leblanc C."/>
            <person name="Lopez P.J."/>
            <person name="McLachlan D.H."/>
            <person name="Meslet-Cladiere L."/>
            <person name="Moustafa A."/>
            <person name="Nehr Z."/>
            <person name="Nyvall Collen P."/>
            <person name="Panaud O."/>
            <person name="Partensky F."/>
            <person name="Poulain J."/>
            <person name="Rensing S.A."/>
            <person name="Rousvoal S."/>
            <person name="Samson G."/>
            <person name="Symeonidi A."/>
            <person name="Weissenbach J."/>
            <person name="Zambounis A."/>
            <person name="Wincker P."/>
            <person name="Boyen C."/>
        </authorList>
    </citation>
    <scope>NUCLEOTIDE SEQUENCE [LARGE SCALE GENOMIC DNA]</scope>
    <source>
        <strain evidence="8">cv. Stackhouse</strain>
    </source>
</reference>
<gene>
    <name evidence="7" type="ORF">CHC_T00002312001</name>
</gene>
<feature type="domain" description="PHD-type" evidence="6">
    <location>
        <begin position="205"/>
        <end position="255"/>
    </location>
</feature>
<dbReference type="OrthoDB" id="8062037at2759"/>
<evidence type="ECO:0000256" key="4">
    <source>
        <dbReference type="PROSITE-ProRule" id="PRU00146"/>
    </source>
</evidence>
<accession>R7Q7Z4</accession>
<dbReference type="Gene3D" id="3.30.40.10">
    <property type="entry name" value="Zinc/RING finger domain, C3HC4 (zinc finger)"/>
    <property type="match status" value="1"/>
</dbReference>
<evidence type="ECO:0000259" key="6">
    <source>
        <dbReference type="PROSITE" id="PS50016"/>
    </source>
</evidence>
<keyword evidence="2 4" id="KW-0863">Zinc-finger</keyword>
<evidence type="ECO:0000313" key="8">
    <source>
        <dbReference type="Proteomes" id="UP000012073"/>
    </source>
</evidence>
<dbReference type="SUPFAM" id="SSF57903">
    <property type="entry name" value="FYVE/PHD zinc finger"/>
    <property type="match status" value="2"/>
</dbReference>
<dbReference type="Gramene" id="CDF33590">
    <property type="protein sequence ID" value="CDF33590"/>
    <property type="gene ID" value="CHC_T00002312001"/>
</dbReference>
<keyword evidence="1" id="KW-0479">Metal-binding</keyword>
<dbReference type="Proteomes" id="UP000012073">
    <property type="component" value="Unassembled WGS sequence"/>
</dbReference>
<dbReference type="InterPro" id="IPR013083">
    <property type="entry name" value="Znf_RING/FYVE/PHD"/>
</dbReference>
<dbReference type="STRING" id="2769.R7Q7Z4"/>
<feature type="compositionally biased region" description="Polar residues" evidence="5">
    <location>
        <begin position="534"/>
        <end position="544"/>
    </location>
</feature>
<dbReference type="GeneID" id="17321114"/>
<evidence type="ECO:0000313" key="7">
    <source>
        <dbReference type="EMBL" id="CDF33590.1"/>
    </source>
</evidence>
<protein>
    <recommendedName>
        <fullName evidence="6">PHD-type domain-containing protein</fullName>
    </recommendedName>
</protein>
<evidence type="ECO:0000256" key="2">
    <source>
        <dbReference type="ARBA" id="ARBA00022771"/>
    </source>
</evidence>
<feature type="compositionally biased region" description="Basic and acidic residues" evidence="5">
    <location>
        <begin position="102"/>
        <end position="114"/>
    </location>
</feature>
<dbReference type="SMART" id="SM00249">
    <property type="entry name" value="PHD"/>
    <property type="match status" value="2"/>
</dbReference>
<dbReference type="InterPro" id="IPR019787">
    <property type="entry name" value="Znf_PHD-finger"/>
</dbReference>
<feature type="region of interest" description="Disordered" evidence="5">
    <location>
        <begin position="532"/>
        <end position="559"/>
    </location>
</feature>
<sequence length="559" mass="62365">MSSHASHSVPSVDEIHASIFQAFGQDEGGQFFDSTEKKCSAWSDVGIDPMQPESGSGTGVTDKDASLRPPTSTQNGSKVKNQDKRQSPVTRKRPRNTCSNFRSKDIPMDRKQLRDASSNPLLPRRNGNKEYPRPAARQRPIKIKGPRKKEEAQNVLTCSGRPTVARAMEKVPQNGNKRTRLHERRIPDDKVQHKVHPSVLKELNSVTCFVCEESTHDDSLVLCDACFGGCHVFCMRPTRKTIPLGAWLCPGCHHAAKIHDIPVSQMVDLRWFLNCLECYRRNDPDMKLDCDKACATCKIAFHSACLLLYKKATSSQLKNPGWKCPACVQLPDSDKPASPKGSNPNRFNIEHAKGVISKPVSTPDGKQEMKFNHFITPDVKNAVPRHESRVGRESSVKQEQTALCQTCYTTERSGLTTVSHEIACEAQADTVEIGAACNRFVHESVRGQDFDFQSIKSEAILRTSYPNVNVDEEDEVLDGSGLNTFLYAQSGRNSYLKADSSRRKTCNVSSLLRSSVAEQNFTGSKVLKRRFSSDIISSRNPRNTKGQDGHDFPTRKKYK</sequence>
<name>R7Q7Z4_CHOCR</name>
<keyword evidence="8" id="KW-1185">Reference proteome</keyword>
<dbReference type="RefSeq" id="XP_005713393.1">
    <property type="nucleotide sequence ID" value="XM_005713336.1"/>
</dbReference>
<dbReference type="Pfam" id="PF00628">
    <property type="entry name" value="PHD"/>
    <property type="match status" value="1"/>
</dbReference>
<dbReference type="AlphaFoldDB" id="R7Q7Z4"/>
<dbReference type="KEGG" id="ccp:CHC_T00002312001"/>
<evidence type="ECO:0000256" key="1">
    <source>
        <dbReference type="ARBA" id="ARBA00022723"/>
    </source>
</evidence>
<dbReference type="InterPro" id="IPR001965">
    <property type="entry name" value="Znf_PHD"/>
</dbReference>
<dbReference type="InterPro" id="IPR011011">
    <property type="entry name" value="Znf_FYVE_PHD"/>
</dbReference>
<keyword evidence="3" id="KW-0862">Zinc</keyword>
<feature type="region of interest" description="Disordered" evidence="5">
    <location>
        <begin position="42"/>
        <end position="139"/>
    </location>
</feature>
<organism evidence="7 8">
    <name type="scientific">Chondrus crispus</name>
    <name type="common">Carrageen Irish moss</name>
    <name type="synonym">Polymorpha crispa</name>
    <dbReference type="NCBI Taxonomy" id="2769"/>
    <lineage>
        <taxon>Eukaryota</taxon>
        <taxon>Rhodophyta</taxon>
        <taxon>Florideophyceae</taxon>
        <taxon>Rhodymeniophycidae</taxon>
        <taxon>Gigartinales</taxon>
        <taxon>Gigartinaceae</taxon>
        <taxon>Chondrus</taxon>
    </lineage>
</organism>
<feature type="compositionally biased region" description="Polar residues" evidence="5">
    <location>
        <begin position="69"/>
        <end position="79"/>
    </location>
</feature>
<proteinExistence type="predicted"/>
<evidence type="ECO:0000256" key="3">
    <source>
        <dbReference type="ARBA" id="ARBA00022833"/>
    </source>
</evidence>
<dbReference type="GO" id="GO:0008270">
    <property type="term" value="F:zinc ion binding"/>
    <property type="evidence" value="ECO:0007669"/>
    <property type="project" value="UniProtKB-KW"/>
</dbReference>
<evidence type="ECO:0000256" key="5">
    <source>
        <dbReference type="SAM" id="MobiDB-lite"/>
    </source>
</evidence>
<feature type="compositionally biased region" description="Basic and acidic residues" evidence="5">
    <location>
        <begin position="545"/>
        <end position="559"/>
    </location>
</feature>
<dbReference type="PROSITE" id="PS50016">
    <property type="entry name" value="ZF_PHD_2"/>
    <property type="match status" value="1"/>
</dbReference>